<comment type="similarity">
    <text evidence="1">Belongs to the AHA1 family.</text>
</comment>
<dbReference type="EMBL" id="FRCZ01000001">
    <property type="protein sequence ID" value="SHM50664.1"/>
    <property type="molecule type" value="Genomic_DNA"/>
</dbReference>
<evidence type="ECO:0000259" key="2">
    <source>
        <dbReference type="Pfam" id="PF08327"/>
    </source>
</evidence>
<proteinExistence type="inferred from homology"/>
<gene>
    <name evidence="3" type="ORF">SAMN05216179_0317</name>
</gene>
<dbReference type="InterPro" id="IPR013538">
    <property type="entry name" value="ASHA1/2-like_C"/>
</dbReference>
<dbReference type="OrthoDB" id="9803476at2"/>
<evidence type="ECO:0000256" key="1">
    <source>
        <dbReference type="ARBA" id="ARBA00006817"/>
    </source>
</evidence>
<reference evidence="3 4" key="1">
    <citation type="submission" date="2016-11" db="EMBL/GenBank/DDBJ databases">
        <authorList>
            <person name="Jaros S."/>
            <person name="Januszkiewicz K."/>
            <person name="Wedrychowicz H."/>
        </authorList>
    </citation>
    <scope>NUCLEOTIDE SEQUENCE [LARGE SCALE GENOMIC DNA]</scope>
    <source>
        <strain evidence="3 4">CGMCC 1.10681</strain>
    </source>
</reference>
<dbReference type="Pfam" id="PF08327">
    <property type="entry name" value="AHSA1"/>
    <property type="match status" value="1"/>
</dbReference>
<dbReference type="Gene3D" id="3.30.530.20">
    <property type="match status" value="1"/>
</dbReference>
<feature type="domain" description="Activator of Hsp90 ATPase homologue 1/2-like C-terminal" evidence="2">
    <location>
        <begin position="18"/>
        <end position="143"/>
    </location>
</feature>
<accession>A0A1M7JCE7</accession>
<name>A0A1M7JCE7_9BACI</name>
<evidence type="ECO:0000313" key="4">
    <source>
        <dbReference type="Proteomes" id="UP000184184"/>
    </source>
</evidence>
<protein>
    <submittedName>
        <fullName evidence="3">Uncharacterized conserved protein YndB, AHSA1/START domain</fullName>
    </submittedName>
</protein>
<evidence type="ECO:0000313" key="3">
    <source>
        <dbReference type="EMBL" id="SHM50664.1"/>
    </source>
</evidence>
<dbReference type="RefSeq" id="WP_073199019.1">
    <property type="nucleotide sequence ID" value="NZ_FRCZ01000001.1"/>
</dbReference>
<dbReference type="STRING" id="1027249.SAMN05216179_0317"/>
<organism evidence="3 4">
    <name type="scientific">Gracilibacillus kekensis</name>
    <dbReference type="NCBI Taxonomy" id="1027249"/>
    <lineage>
        <taxon>Bacteria</taxon>
        <taxon>Bacillati</taxon>
        <taxon>Bacillota</taxon>
        <taxon>Bacilli</taxon>
        <taxon>Bacillales</taxon>
        <taxon>Bacillaceae</taxon>
        <taxon>Gracilibacillus</taxon>
    </lineage>
</organism>
<dbReference type="SUPFAM" id="SSF55961">
    <property type="entry name" value="Bet v1-like"/>
    <property type="match status" value="1"/>
</dbReference>
<dbReference type="AlphaFoldDB" id="A0A1M7JCE7"/>
<dbReference type="InterPro" id="IPR023393">
    <property type="entry name" value="START-like_dom_sf"/>
</dbReference>
<sequence length="146" mass="16582">MNKRIATHDTFVIEKSYDASPKEVFAAWSDPESKAKWFPKADVFEFRVGGIEKNKGGPPEGPVFTFEAIYQEIVTNQRIVYTYAMDLEETRISVSVTTVEFKDTDSGTQLTFTEQGVFLDGQDTVEHREHGTNILLDHLGDIFNQK</sequence>
<dbReference type="Proteomes" id="UP000184184">
    <property type="component" value="Unassembled WGS sequence"/>
</dbReference>
<keyword evidence="4" id="KW-1185">Reference proteome</keyword>
<dbReference type="CDD" id="cd08900">
    <property type="entry name" value="SRPBCC_CalC_Aha1-like_7"/>
    <property type="match status" value="1"/>
</dbReference>